<accession>A0A2H9RD41</accession>
<proteinExistence type="predicted"/>
<sequence length="926" mass="100879">MLNKKGGLDFSIEGIFKLVLFMLALFLIIVVLPNFLIFWKGIVAVQKIDNLAADISSFHHSSYAAGLPPQNKQYNFPNTVSEVYIGMSKDDGTTSVCAIFYQDKLPRGDYCAPISSDSATIMLGKIEDGSWTCDPAMVGISLAMWFVPISWVAKPVIVGAKFIGKILHISVITKSASVVARGGSAVIGKLTPKFIKGGATSAVGKVPATQKLINEIIINKYIISGLKSNIAKAEAKGLHYFKQGRELKTITNSKVFTEIVKGREGARLEGNEGNMLHISLEGGGGREVVYNLNKPTTFVKGMEALGIQLRGDALLGKGLYGKAINGYTVKGGKKELLFRIEDRGFREAGIFKHEGVLLTGKDLHPYKLRKVLLPGYGAGGVVRMGVGSELYKYAAYDCGTVVNLSFHSCNVEVSGEKLQADIVKFQSDFDIFNTIVSAVSGCEPPKKAITHDACAAGYSAYMAHQNVFIEQNFEKNLDSAIGKDEDCKKYVSMLLDPMAYNINCYCSDDYIAQVELSEKKYACKGVLNTEEEGMDCVNIETNELFGGNCINTTEINLADCIKNPESDYCKLSVSCNLIKQTGKDVKFEDRAKLLNIKKKDGDFYCDYTTDGGIVRKLLKLYGGTGSGKTGTGRPYVEINCKETNEDELVVKKIAINKKEEVKDGTVDKKVFVLYNKDTAGVEIFTDLTTTIIIKWDCEGIGDNQKCYTCVLAGDDVSSNHFENYTAIKTYIAGDEKGLPGRIEQKYLCTANKETEKSAKEKYNFTYSVSTIEPPTPAKVDCVDSVSCQTVTFKRWDTGNLENPQAGSISYSNANTAFSNLTGSGTISISAPFVNNPSTAIECDIGGKYCEEGGGEEEGDEEEEGYCAGLDVTINPCSGGFDECKKKIFKVMNQSQNLASQNYVVVKVDEVKQQQAIIGTPCSTEGL</sequence>
<name>A0A2H9RD41_HUBC1</name>
<dbReference type="Proteomes" id="UP000231232">
    <property type="component" value="Unassembled WGS sequence"/>
</dbReference>
<gene>
    <name evidence="2" type="ORF">CO072_01260</name>
</gene>
<reference evidence="3" key="1">
    <citation type="submission" date="2017-09" db="EMBL/GenBank/DDBJ databases">
        <title>Depth-based differentiation of microbial function through sediment-hosted aquifers and enrichment of novel symbionts in the deep terrestrial subsurface.</title>
        <authorList>
            <person name="Probst A.J."/>
            <person name="Ladd B."/>
            <person name="Jarett J.K."/>
            <person name="Geller-Mcgrath D.E."/>
            <person name="Sieber C.M.K."/>
            <person name="Emerson J.B."/>
            <person name="Anantharaman K."/>
            <person name="Thomas B.C."/>
            <person name="Malmstrom R."/>
            <person name="Stieglmeier M."/>
            <person name="Klingl A."/>
            <person name="Woyke T."/>
            <person name="Ryan C.M."/>
            <person name="Banfield J.F."/>
        </authorList>
    </citation>
    <scope>NUCLEOTIDE SEQUENCE [LARGE SCALE GENOMIC DNA]</scope>
</reference>
<evidence type="ECO:0000313" key="3">
    <source>
        <dbReference type="Proteomes" id="UP000231232"/>
    </source>
</evidence>
<keyword evidence="1" id="KW-1133">Transmembrane helix</keyword>
<organism evidence="2 3">
    <name type="scientific">Huberarchaeum crystalense</name>
    <dbReference type="NCBI Taxonomy" id="2014257"/>
    <lineage>
        <taxon>Archaea</taxon>
        <taxon>Candidatus Huberarchaeota</taxon>
        <taxon>Candidatus Huberarchaeia</taxon>
        <taxon>Candidatus Huberarchaeales</taxon>
        <taxon>Candidatus Huberarchaeaceae</taxon>
        <taxon>Candidatus Huberarchaeum</taxon>
    </lineage>
</organism>
<keyword evidence="1" id="KW-0472">Membrane</keyword>
<dbReference type="AlphaFoldDB" id="A0A2H9RD41"/>
<keyword evidence="1" id="KW-0812">Transmembrane</keyword>
<protein>
    <submittedName>
        <fullName evidence="2">Uncharacterized protein</fullName>
    </submittedName>
</protein>
<evidence type="ECO:0000313" key="2">
    <source>
        <dbReference type="EMBL" id="PJC01455.1"/>
    </source>
</evidence>
<comment type="caution">
    <text evidence="2">The sequence shown here is derived from an EMBL/GenBank/DDBJ whole genome shotgun (WGS) entry which is preliminary data.</text>
</comment>
<evidence type="ECO:0000256" key="1">
    <source>
        <dbReference type="SAM" id="Phobius"/>
    </source>
</evidence>
<feature type="transmembrane region" description="Helical" evidence="1">
    <location>
        <begin position="20"/>
        <end position="39"/>
    </location>
</feature>
<dbReference type="EMBL" id="PFSX01000029">
    <property type="protein sequence ID" value="PJC01455.1"/>
    <property type="molecule type" value="Genomic_DNA"/>
</dbReference>